<dbReference type="InterPro" id="IPR000792">
    <property type="entry name" value="Tscrpt_reg_LuxR_C"/>
</dbReference>
<dbReference type="EMBL" id="RCHI01000017">
    <property type="protein sequence ID" value="RLL62945.1"/>
    <property type="molecule type" value="Genomic_DNA"/>
</dbReference>
<keyword evidence="3" id="KW-1185">Reference proteome</keyword>
<dbReference type="SMART" id="SM00421">
    <property type="entry name" value="HTH_LUXR"/>
    <property type="match status" value="1"/>
</dbReference>
<dbReference type="PRINTS" id="PR00038">
    <property type="entry name" value="HTHLUXR"/>
</dbReference>
<organism evidence="2 3">
    <name type="scientific">Paenirhodobacter hankyongi</name>
    <dbReference type="NCBI Taxonomy" id="2294033"/>
    <lineage>
        <taxon>Bacteria</taxon>
        <taxon>Pseudomonadati</taxon>
        <taxon>Pseudomonadota</taxon>
        <taxon>Alphaproteobacteria</taxon>
        <taxon>Rhodobacterales</taxon>
        <taxon>Rhodobacter group</taxon>
        <taxon>Paenirhodobacter</taxon>
    </lineage>
</organism>
<dbReference type="Proteomes" id="UP000279673">
    <property type="component" value="Unassembled WGS sequence"/>
</dbReference>
<dbReference type="RefSeq" id="WP_121534512.1">
    <property type="nucleotide sequence ID" value="NZ_RCHI01000017.1"/>
</dbReference>
<feature type="domain" description="HTH luxR-type" evidence="1">
    <location>
        <begin position="200"/>
        <end position="227"/>
    </location>
</feature>
<dbReference type="PROSITE" id="PS00622">
    <property type="entry name" value="HTH_LUXR_1"/>
    <property type="match status" value="1"/>
</dbReference>
<dbReference type="GO" id="GO:0006355">
    <property type="term" value="P:regulation of DNA-templated transcription"/>
    <property type="evidence" value="ECO:0007669"/>
    <property type="project" value="InterPro"/>
</dbReference>
<gene>
    <name evidence="2" type="ORF">DYS74_15040</name>
</gene>
<evidence type="ECO:0000313" key="2">
    <source>
        <dbReference type="EMBL" id="RLL62945.1"/>
    </source>
</evidence>
<evidence type="ECO:0000313" key="3">
    <source>
        <dbReference type="Proteomes" id="UP000279673"/>
    </source>
</evidence>
<name>A0A421BL08_9RHOB</name>
<sequence length="242" mass="25848">MQTAGLIDPDRAAALLEARDPALFAERLLELAHSATGVEELFAYRVGDGAPQALASSSGLGDVRERAEAYARRFHASDPVAAARRAARPGSGFACRIPAEAIELGAYRRLCFERPRFAEKICFGWRKPEATTVVTFYARSGGAAPDMAQLGALAQLAITGLMRNAAPPVPLVEEVERRLAAAHPSLTGRERGVCARSLTGETAREIGQALGLSPATVLTYRQRAYQKLGHSRAHDLLAAVMG</sequence>
<protein>
    <submittedName>
        <fullName evidence="2">LuxR family transcriptional regulator</fullName>
    </submittedName>
</protein>
<dbReference type="SUPFAM" id="SSF46894">
    <property type="entry name" value="C-terminal effector domain of the bipartite response regulators"/>
    <property type="match status" value="1"/>
</dbReference>
<comment type="caution">
    <text evidence="2">The sequence shown here is derived from an EMBL/GenBank/DDBJ whole genome shotgun (WGS) entry which is preliminary data.</text>
</comment>
<proteinExistence type="predicted"/>
<dbReference type="Pfam" id="PF00196">
    <property type="entry name" value="GerE"/>
    <property type="match status" value="1"/>
</dbReference>
<evidence type="ECO:0000259" key="1">
    <source>
        <dbReference type="PROSITE" id="PS00622"/>
    </source>
</evidence>
<accession>A0A421BL08</accession>
<dbReference type="GO" id="GO:0003677">
    <property type="term" value="F:DNA binding"/>
    <property type="evidence" value="ECO:0007669"/>
    <property type="project" value="InterPro"/>
</dbReference>
<dbReference type="InterPro" id="IPR036388">
    <property type="entry name" value="WH-like_DNA-bd_sf"/>
</dbReference>
<dbReference type="InterPro" id="IPR016032">
    <property type="entry name" value="Sig_transdc_resp-reg_C-effctor"/>
</dbReference>
<dbReference type="Gene3D" id="1.10.10.10">
    <property type="entry name" value="Winged helix-like DNA-binding domain superfamily/Winged helix DNA-binding domain"/>
    <property type="match status" value="1"/>
</dbReference>
<dbReference type="AlphaFoldDB" id="A0A421BL08"/>
<reference evidence="2 3" key="1">
    <citation type="submission" date="2018-10" db="EMBL/GenBank/DDBJ databases">
        <title>Rhodobacter sp . BO-81.</title>
        <authorList>
            <person name="Im W.T."/>
        </authorList>
    </citation>
    <scope>NUCLEOTIDE SEQUENCE [LARGE SCALE GENOMIC DNA]</scope>
    <source>
        <strain evidence="2 3">BO-81</strain>
    </source>
</reference>